<dbReference type="Proteomes" id="UP000316714">
    <property type="component" value="Unassembled WGS sequence"/>
</dbReference>
<comment type="caution">
    <text evidence="2">The sequence shown here is derived from an EMBL/GenBank/DDBJ whole genome shotgun (WGS) entry which is preliminary data.</text>
</comment>
<accession>A0A5C5UZQ8</accession>
<dbReference type="RefSeq" id="WP_146568088.1">
    <property type="nucleotide sequence ID" value="NZ_SIHJ01000004.1"/>
</dbReference>
<evidence type="ECO:0000313" key="3">
    <source>
        <dbReference type="Proteomes" id="UP000316714"/>
    </source>
</evidence>
<organism evidence="2 3">
    <name type="scientific">Posidoniimonas corsicana</name>
    <dbReference type="NCBI Taxonomy" id="1938618"/>
    <lineage>
        <taxon>Bacteria</taxon>
        <taxon>Pseudomonadati</taxon>
        <taxon>Planctomycetota</taxon>
        <taxon>Planctomycetia</taxon>
        <taxon>Pirellulales</taxon>
        <taxon>Lacipirellulaceae</taxon>
        <taxon>Posidoniimonas</taxon>
    </lineage>
</organism>
<sequence length="466" mass="47908" precursor="true">MRHIVPTGLAAAVSLIIHLPAADAAPFYHIRDLTPDGYHSSIAYDINASGDAVGVATGAAGEAYFYYDHSTGVSSPFGVGVVSPRGSIVGSGYREAAINDDGLVAGTARFLGGVGESRGFIYNGSTFTNLGVLAGDTATGIRPASDALDINNLGLAVGTATSGAGTITTESDNIDIYAGASSPVVDIDGDYSVATRHDRGRAINDAGLVLGENESGKATLFSGAGETVLMGVTSRAFDLNESGQAVVEDIVANATYRYEPGTTSLTAIPQIGTGLRMFGKAINERGDVVGQGDRHPGLSGQARGFIYSDDDATSYILEDHVIFTGSDTEGLSDWGDLNTAWGVNDSGWIVGQGDRRFDGAAFPNNRAYLLIPFNGLAGDYNEDGVVNAADYTTWRDALGGPAGSLPNDVDGGPIGAAQYATWRDSYGAAGALSLHASAAPEPAAAALLAAALAGLARWRDRTRLNA</sequence>
<gene>
    <name evidence="2" type="ORF">KOR34_43400</name>
</gene>
<keyword evidence="3" id="KW-1185">Reference proteome</keyword>
<dbReference type="InterPro" id="IPR022562">
    <property type="entry name" value="DUF3466"/>
</dbReference>
<dbReference type="AlphaFoldDB" id="A0A5C5UZQ8"/>
<feature type="signal peptide" evidence="1">
    <location>
        <begin position="1"/>
        <end position="24"/>
    </location>
</feature>
<dbReference type="Pfam" id="PF11949">
    <property type="entry name" value="DUF3466"/>
    <property type="match status" value="1"/>
</dbReference>
<feature type="chain" id="PRO_5023093366" evidence="1">
    <location>
        <begin position="25"/>
        <end position="466"/>
    </location>
</feature>
<dbReference type="OrthoDB" id="8333609at2"/>
<dbReference type="EMBL" id="SIHJ01000004">
    <property type="protein sequence ID" value="TWT30967.1"/>
    <property type="molecule type" value="Genomic_DNA"/>
</dbReference>
<protein>
    <submittedName>
        <fullName evidence="2">Uncharacterized protein</fullName>
    </submittedName>
</protein>
<proteinExistence type="predicted"/>
<reference evidence="2 3" key="1">
    <citation type="submission" date="2019-02" db="EMBL/GenBank/DDBJ databases">
        <title>Deep-cultivation of Planctomycetes and their phenomic and genomic characterization uncovers novel biology.</title>
        <authorList>
            <person name="Wiegand S."/>
            <person name="Jogler M."/>
            <person name="Boedeker C."/>
            <person name="Pinto D."/>
            <person name="Vollmers J."/>
            <person name="Rivas-Marin E."/>
            <person name="Kohn T."/>
            <person name="Peeters S.H."/>
            <person name="Heuer A."/>
            <person name="Rast P."/>
            <person name="Oberbeckmann S."/>
            <person name="Bunk B."/>
            <person name="Jeske O."/>
            <person name="Meyerdierks A."/>
            <person name="Storesund J.E."/>
            <person name="Kallscheuer N."/>
            <person name="Luecker S."/>
            <person name="Lage O.M."/>
            <person name="Pohl T."/>
            <person name="Merkel B.J."/>
            <person name="Hornburger P."/>
            <person name="Mueller R.-W."/>
            <person name="Bruemmer F."/>
            <person name="Labrenz M."/>
            <person name="Spormann A.M."/>
            <person name="Op Den Camp H."/>
            <person name="Overmann J."/>
            <person name="Amann R."/>
            <person name="Jetten M.S.M."/>
            <person name="Mascher T."/>
            <person name="Medema M.H."/>
            <person name="Devos D.P."/>
            <person name="Kaster A.-K."/>
            <person name="Ovreas L."/>
            <person name="Rohde M."/>
            <person name="Galperin M.Y."/>
            <person name="Jogler C."/>
        </authorList>
    </citation>
    <scope>NUCLEOTIDE SEQUENCE [LARGE SCALE GENOMIC DNA]</scope>
    <source>
        <strain evidence="2 3">KOR34</strain>
    </source>
</reference>
<evidence type="ECO:0000313" key="2">
    <source>
        <dbReference type="EMBL" id="TWT30967.1"/>
    </source>
</evidence>
<name>A0A5C5UZQ8_9BACT</name>
<evidence type="ECO:0000256" key="1">
    <source>
        <dbReference type="SAM" id="SignalP"/>
    </source>
</evidence>
<keyword evidence="1" id="KW-0732">Signal</keyword>